<reference evidence="1" key="2">
    <citation type="submission" date="2024-09" db="EMBL/GenBank/DDBJ databases">
        <authorList>
            <person name="Veyrier F.J."/>
        </authorList>
    </citation>
    <scope>NUCLEOTIDE SEQUENCE</scope>
    <source>
        <strain evidence="1">17694</strain>
    </source>
</reference>
<accession>A0A8T9MU74</accession>
<name>A0A8T9MU74_9NEIS</name>
<sequence>MYLITIYRNNELELHKNSDNNDLRKANTSMLNKLFSSSEENNGIMKPSRLWIETSLQETPSEEEYLFWGSGTVIMNENCANIFKQLNLGNNLLSQVQIFELETKKICRDNFFYILNICEERKYMLHQQSNPNLNYIPYPICKNKLGMYSIYTKLENCTIELNSQSSSCNIDLWKDPLLSDIFFISGNLYDLLQHNNLIDKFNPVLCKIIG</sequence>
<gene>
    <name evidence="1" type="ORF">LVJ77_06090</name>
</gene>
<dbReference type="RefSeq" id="WP_156900882.1">
    <property type="nucleotide sequence ID" value="NZ_CP091521.1"/>
</dbReference>
<evidence type="ECO:0000313" key="2">
    <source>
        <dbReference type="Proteomes" id="UP000831534"/>
    </source>
</evidence>
<proteinExistence type="predicted"/>
<dbReference type="Proteomes" id="UP000831534">
    <property type="component" value="Chromosome"/>
</dbReference>
<evidence type="ECO:0000313" key="1">
    <source>
        <dbReference type="EMBL" id="UOP04056.1"/>
    </source>
</evidence>
<reference evidence="1" key="1">
    <citation type="journal article" date="2022" name="Res Sq">
        <title>Evolution of multicellular longitudinally dividing oral cavity symbionts (Neisseriaceae).</title>
        <authorList>
            <person name="Nyongesa S."/>
            <person name="Weber P."/>
            <person name="Bernet E."/>
            <person name="Pullido F."/>
            <person name="Nieckarz M."/>
            <person name="Delaby M."/>
            <person name="Nieves C."/>
            <person name="Viehboeck T."/>
            <person name="Krause N."/>
            <person name="Rivera-Millot A."/>
            <person name="Nakamura A."/>
            <person name="Vischer N."/>
            <person name="VanNieuwenhze M."/>
            <person name="Brun Y."/>
            <person name="Cava F."/>
            <person name="Bulgheresi S."/>
            <person name="Veyrier F."/>
        </authorList>
    </citation>
    <scope>NUCLEOTIDE SEQUENCE</scope>
    <source>
        <strain evidence="1">17694</strain>
    </source>
</reference>
<keyword evidence="2" id="KW-1185">Reference proteome</keyword>
<dbReference type="EMBL" id="CP091521">
    <property type="protein sequence ID" value="UOP04056.1"/>
    <property type="molecule type" value="Genomic_DNA"/>
</dbReference>
<dbReference type="AlphaFoldDB" id="A0A8T9MU74"/>
<protein>
    <submittedName>
        <fullName evidence="1">Uncharacterized protein</fullName>
    </submittedName>
</protein>
<organism evidence="1 2">
    <name type="scientific">Conchiformibius kuhniae</name>
    <dbReference type="NCBI Taxonomy" id="211502"/>
    <lineage>
        <taxon>Bacteria</taxon>
        <taxon>Pseudomonadati</taxon>
        <taxon>Pseudomonadota</taxon>
        <taxon>Betaproteobacteria</taxon>
        <taxon>Neisseriales</taxon>
        <taxon>Neisseriaceae</taxon>
        <taxon>Conchiformibius</taxon>
    </lineage>
</organism>
<dbReference type="KEGG" id="ckh:LVJ77_06090"/>